<sequence>MASRPSTPPEHYSMHDDFSYPSPQDYHEAHSLNGAAHSHSGQDFSINMQMHGMDNFEGSHNDLAGTMGAGNGLGSLADELAEAWYGDEEYEEEGAGGATEGYTFSGDLPIRSIPSPTKLSTYGDTDGRLSPKKDAHFNRHRRLQSQYDGSDYGNDSDLEESPGITSGLEARMAVIESLARRGTEENGGEGDTVVERVVNGLRDLGGQSGVEGGATRLITAHTALSTHLTHQTRTLHSLAFPLFSPLSVPPDGDAIDELLPILSDTATLVPQPSAAALSSLSQLSYLTTDLVRMLDHLSDSLHMSRQTTTAAARRLRSARELTAEMRRETDAREESERWIERGSWQTRLAERQCATVCREVVGGFEEVCQGWRDRLVAAAEVGAG</sequence>
<dbReference type="OMA" id="CGEWRER"/>
<proteinExistence type="predicted"/>
<dbReference type="Proteomes" id="UP000076632">
    <property type="component" value="Unassembled WGS sequence"/>
</dbReference>
<protein>
    <submittedName>
        <fullName evidence="2">Uncharacterized protein</fullName>
    </submittedName>
</protein>
<dbReference type="RefSeq" id="XP_018190675.1">
    <property type="nucleotide sequence ID" value="XM_018331801.1"/>
</dbReference>
<organism evidence="2 3">
    <name type="scientific">Xylona heveae (strain CBS 132557 / TC161)</name>
    <dbReference type="NCBI Taxonomy" id="1328760"/>
    <lineage>
        <taxon>Eukaryota</taxon>
        <taxon>Fungi</taxon>
        <taxon>Dikarya</taxon>
        <taxon>Ascomycota</taxon>
        <taxon>Pezizomycotina</taxon>
        <taxon>Xylonomycetes</taxon>
        <taxon>Xylonales</taxon>
        <taxon>Xylonaceae</taxon>
        <taxon>Xylona</taxon>
    </lineage>
</organism>
<dbReference type="AlphaFoldDB" id="A0A165IMR9"/>
<dbReference type="OrthoDB" id="5427526at2759"/>
<dbReference type="EMBL" id="KV407455">
    <property type="protein sequence ID" value="KZF25120.1"/>
    <property type="molecule type" value="Genomic_DNA"/>
</dbReference>
<feature type="compositionally biased region" description="Polar residues" evidence="1">
    <location>
        <begin position="114"/>
        <end position="123"/>
    </location>
</feature>
<reference evidence="2 3" key="1">
    <citation type="journal article" date="2016" name="Fungal Biol.">
        <title>The genome of Xylona heveae provides a window into fungal endophytism.</title>
        <authorList>
            <person name="Gazis R."/>
            <person name="Kuo A."/>
            <person name="Riley R."/>
            <person name="LaButti K."/>
            <person name="Lipzen A."/>
            <person name="Lin J."/>
            <person name="Amirebrahimi M."/>
            <person name="Hesse C.N."/>
            <person name="Spatafora J.W."/>
            <person name="Henrissat B."/>
            <person name="Hainaut M."/>
            <person name="Grigoriev I.V."/>
            <person name="Hibbett D.S."/>
        </authorList>
    </citation>
    <scope>NUCLEOTIDE SEQUENCE [LARGE SCALE GENOMIC DNA]</scope>
    <source>
        <strain evidence="2 3">TC161</strain>
    </source>
</reference>
<dbReference type="GeneID" id="28896938"/>
<gene>
    <name evidence="2" type="ORF">L228DRAFT_243912</name>
</gene>
<feature type="region of interest" description="Disordered" evidence="1">
    <location>
        <begin position="1"/>
        <end position="29"/>
    </location>
</feature>
<evidence type="ECO:0000313" key="2">
    <source>
        <dbReference type="EMBL" id="KZF25120.1"/>
    </source>
</evidence>
<feature type="compositionally biased region" description="Basic and acidic residues" evidence="1">
    <location>
        <begin position="125"/>
        <end position="137"/>
    </location>
</feature>
<dbReference type="InParanoid" id="A0A165IMR9"/>
<name>A0A165IMR9_XYLHT</name>
<evidence type="ECO:0000313" key="3">
    <source>
        <dbReference type="Proteomes" id="UP000076632"/>
    </source>
</evidence>
<evidence type="ECO:0000256" key="1">
    <source>
        <dbReference type="SAM" id="MobiDB-lite"/>
    </source>
</evidence>
<feature type="region of interest" description="Disordered" evidence="1">
    <location>
        <begin position="92"/>
        <end position="163"/>
    </location>
</feature>
<keyword evidence="3" id="KW-1185">Reference proteome</keyword>
<accession>A0A165IMR9</accession>